<protein>
    <submittedName>
        <fullName evidence="3">Uncharacterized protein</fullName>
    </submittedName>
</protein>
<feature type="compositionally biased region" description="Polar residues" evidence="2">
    <location>
        <begin position="43"/>
        <end position="55"/>
    </location>
</feature>
<feature type="region of interest" description="Disordered" evidence="2">
    <location>
        <begin position="1"/>
        <end position="81"/>
    </location>
</feature>
<keyword evidence="1" id="KW-0175">Coiled coil</keyword>
<dbReference type="AlphaFoldDB" id="A0AAN6WTI9"/>
<accession>A0AAN6WTI9</accession>
<feature type="compositionally biased region" description="Low complexity" evidence="2">
    <location>
        <begin position="61"/>
        <end position="73"/>
    </location>
</feature>
<comment type="caution">
    <text evidence="3">The sequence shown here is derived from an EMBL/GenBank/DDBJ whole genome shotgun (WGS) entry which is preliminary data.</text>
</comment>
<name>A0AAN6WTI9_9PEZI</name>
<organism evidence="3 4">
    <name type="scientific">Podospora australis</name>
    <dbReference type="NCBI Taxonomy" id="1536484"/>
    <lineage>
        <taxon>Eukaryota</taxon>
        <taxon>Fungi</taxon>
        <taxon>Dikarya</taxon>
        <taxon>Ascomycota</taxon>
        <taxon>Pezizomycotina</taxon>
        <taxon>Sordariomycetes</taxon>
        <taxon>Sordariomycetidae</taxon>
        <taxon>Sordariales</taxon>
        <taxon>Podosporaceae</taxon>
        <taxon>Podospora</taxon>
    </lineage>
</organism>
<evidence type="ECO:0000256" key="2">
    <source>
        <dbReference type="SAM" id="MobiDB-lite"/>
    </source>
</evidence>
<reference evidence="3" key="2">
    <citation type="submission" date="2023-05" db="EMBL/GenBank/DDBJ databases">
        <authorList>
            <consortium name="Lawrence Berkeley National Laboratory"/>
            <person name="Steindorff A."/>
            <person name="Hensen N."/>
            <person name="Bonometti L."/>
            <person name="Westerberg I."/>
            <person name="Brannstrom I.O."/>
            <person name="Guillou S."/>
            <person name="Cros-Aarteil S."/>
            <person name="Calhoun S."/>
            <person name="Haridas S."/>
            <person name="Kuo A."/>
            <person name="Mondo S."/>
            <person name="Pangilinan J."/>
            <person name="Riley R."/>
            <person name="Labutti K."/>
            <person name="Andreopoulos B."/>
            <person name="Lipzen A."/>
            <person name="Chen C."/>
            <person name="Yanf M."/>
            <person name="Daum C."/>
            <person name="Ng V."/>
            <person name="Clum A."/>
            <person name="Ohm R."/>
            <person name="Martin F."/>
            <person name="Silar P."/>
            <person name="Natvig D."/>
            <person name="Lalanne C."/>
            <person name="Gautier V."/>
            <person name="Ament-Velasquez S.L."/>
            <person name="Kruys A."/>
            <person name="Hutchinson M.I."/>
            <person name="Powell A.J."/>
            <person name="Barry K."/>
            <person name="Miller A.N."/>
            <person name="Grigoriev I.V."/>
            <person name="Debuchy R."/>
            <person name="Gladieux P."/>
            <person name="Thoren M.H."/>
            <person name="Johannesson H."/>
        </authorList>
    </citation>
    <scope>NUCLEOTIDE SEQUENCE</scope>
    <source>
        <strain evidence="3">PSN309</strain>
    </source>
</reference>
<dbReference type="EMBL" id="MU864395">
    <property type="protein sequence ID" value="KAK4187894.1"/>
    <property type="molecule type" value="Genomic_DNA"/>
</dbReference>
<feature type="compositionally biased region" description="Basic and acidic residues" evidence="2">
    <location>
        <begin position="31"/>
        <end position="41"/>
    </location>
</feature>
<evidence type="ECO:0000256" key="1">
    <source>
        <dbReference type="SAM" id="Coils"/>
    </source>
</evidence>
<reference evidence="3" key="1">
    <citation type="journal article" date="2023" name="Mol. Phylogenet. Evol.">
        <title>Genome-scale phylogeny and comparative genomics of the fungal order Sordariales.</title>
        <authorList>
            <person name="Hensen N."/>
            <person name="Bonometti L."/>
            <person name="Westerberg I."/>
            <person name="Brannstrom I.O."/>
            <person name="Guillou S."/>
            <person name="Cros-Aarteil S."/>
            <person name="Calhoun S."/>
            <person name="Haridas S."/>
            <person name="Kuo A."/>
            <person name="Mondo S."/>
            <person name="Pangilinan J."/>
            <person name="Riley R."/>
            <person name="LaButti K."/>
            <person name="Andreopoulos B."/>
            <person name="Lipzen A."/>
            <person name="Chen C."/>
            <person name="Yan M."/>
            <person name="Daum C."/>
            <person name="Ng V."/>
            <person name="Clum A."/>
            <person name="Steindorff A."/>
            <person name="Ohm R.A."/>
            <person name="Martin F."/>
            <person name="Silar P."/>
            <person name="Natvig D.O."/>
            <person name="Lalanne C."/>
            <person name="Gautier V."/>
            <person name="Ament-Velasquez S.L."/>
            <person name="Kruys A."/>
            <person name="Hutchinson M.I."/>
            <person name="Powell A.J."/>
            <person name="Barry K."/>
            <person name="Miller A.N."/>
            <person name="Grigoriev I.V."/>
            <person name="Debuchy R."/>
            <person name="Gladieux P."/>
            <person name="Hiltunen Thoren M."/>
            <person name="Johannesson H."/>
        </authorList>
    </citation>
    <scope>NUCLEOTIDE SEQUENCE</scope>
    <source>
        <strain evidence="3">PSN309</strain>
    </source>
</reference>
<dbReference type="Proteomes" id="UP001302126">
    <property type="component" value="Unassembled WGS sequence"/>
</dbReference>
<proteinExistence type="predicted"/>
<sequence length="458" mass="51734">MPIIITDDGSPSKPNKKSPRIPLSGQAIDDSLEKTLPKVTKDSIYTTSDSTNARNQRYRMRSSSSTISTSTLHSRSEARDARNEQCDCEILGYENDTLKHRLKRKDDELKKMERSNAEVKAMLENLRQQAYIYHNTTLNQQIHVNSELRDQNLKLAAELKAYKEMQKPASASLNHLSSRKRTADGTVVDQTNKRIKFSSSSTASQLHDMVRCAPKHLGEESIFKLNSDNTKKALRPAEYLGLPPQIGRRVSDSYNIADNYIMREAGAGGLINPVQFKQSEQGSIGLTKEGLGSAKLHRQHPSREHLINKWRDTKDVEMSTTVRTEMEKAGFFKYGHNSLLPLRTALQNGGIMKVRDLIEALWVVDMETKPIRLELEVQWETRNICDAKDTLPFLCAEYGSGRTLAQDLRLLGSSDDFLQAVKRVLESYDRLAVLAQLHQNVTDDSKLPDCYVSVPSKE</sequence>
<feature type="coiled-coil region" evidence="1">
    <location>
        <begin position="95"/>
        <end position="165"/>
    </location>
</feature>
<keyword evidence="4" id="KW-1185">Reference proteome</keyword>
<evidence type="ECO:0000313" key="3">
    <source>
        <dbReference type="EMBL" id="KAK4187894.1"/>
    </source>
</evidence>
<gene>
    <name evidence="3" type="ORF">QBC35DRAFT_532126</name>
</gene>
<evidence type="ECO:0000313" key="4">
    <source>
        <dbReference type="Proteomes" id="UP001302126"/>
    </source>
</evidence>